<dbReference type="AlphaFoldDB" id="A0A382UQV2"/>
<name>A0A382UQV2_9ZZZZ</name>
<organism evidence="1">
    <name type="scientific">marine metagenome</name>
    <dbReference type="NCBI Taxonomy" id="408172"/>
    <lineage>
        <taxon>unclassified sequences</taxon>
        <taxon>metagenomes</taxon>
        <taxon>ecological metagenomes</taxon>
    </lineage>
</organism>
<gene>
    <name evidence="1" type="ORF">METZ01_LOCUS389436</name>
</gene>
<sequence>MVDQAITKCKTLSESDARHFVAHGWVVVKEAVPKQKAEDIVA</sequence>
<evidence type="ECO:0000313" key="1">
    <source>
        <dbReference type="EMBL" id="SVD36582.1"/>
    </source>
</evidence>
<protein>
    <submittedName>
        <fullName evidence="1">Uncharacterized protein</fullName>
    </submittedName>
</protein>
<dbReference type="EMBL" id="UINC01146070">
    <property type="protein sequence ID" value="SVD36582.1"/>
    <property type="molecule type" value="Genomic_DNA"/>
</dbReference>
<proteinExistence type="predicted"/>
<feature type="non-terminal residue" evidence="1">
    <location>
        <position position="42"/>
    </location>
</feature>
<reference evidence="1" key="1">
    <citation type="submission" date="2018-05" db="EMBL/GenBank/DDBJ databases">
        <authorList>
            <person name="Lanie J.A."/>
            <person name="Ng W.-L."/>
            <person name="Kazmierczak K.M."/>
            <person name="Andrzejewski T.M."/>
            <person name="Davidsen T.M."/>
            <person name="Wayne K.J."/>
            <person name="Tettelin H."/>
            <person name="Glass J.I."/>
            <person name="Rusch D."/>
            <person name="Podicherti R."/>
            <person name="Tsui H.-C.T."/>
            <person name="Winkler M.E."/>
        </authorList>
    </citation>
    <scope>NUCLEOTIDE SEQUENCE</scope>
</reference>
<accession>A0A382UQV2</accession>